<evidence type="ECO:0000313" key="2">
    <source>
        <dbReference type="Proteomes" id="UP000095287"/>
    </source>
</evidence>
<protein>
    <submittedName>
        <fullName evidence="3">Uncharacterized protein</fullName>
    </submittedName>
</protein>
<evidence type="ECO:0000313" key="3">
    <source>
        <dbReference type="WBParaSite" id="L893_g6924.t1"/>
    </source>
</evidence>
<proteinExistence type="predicted"/>
<dbReference type="Proteomes" id="UP000095287">
    <property type="component" value="Unplaced"/>
</dbReference>
<reference evidence="3" key="1">
    <citation type="submission" date="2016-11" db="UniProtKB">
        <authorList>
            <consortium name="WormBaseParasite"/>
        </authorList>
    </citation>
    <scope>IDENTIFICATION</scope>
</reference>
<accession>A0A1I8AKM1</accession>
<organism evidence="2 3">
    <name type="scientific">Steinernema glaseri</name>
    <dbReference type="NCBI Taxonomy" id="37863"/>
    <lineage>
        <taxon>Eukaryota</taxon>
        <taxon>Metazoa</taxon>
        <taxon>Ecdysozoa</taxon>
        <taxon>Nematoda</taxon>
        <taxon>Chromadorea</taxon>
        <taxon>Rhabditida</taxon>
        <taxon>Tylenchina</taxon>
        <taxon>Panagrolaimomorpha</taxon>
        <taxon>Strongyloidoidea</taxon>
        <taxon>Steinernematidae</taxon>
        <taxon>Steinernema</taxon>
    </lineage>
</organism>
<keyword evidence="2" id="KW-1185">Reference proteome</keyword>
<feature type="region of interest" description="Disordered" evidence="1">
    <location>
        <begin position="17"/>
        <end position="36"/>
    </location>
</feature>
<name>A0A1I8AKM1_9BILA</name>
<evidence type="ECO:0000256" key="1">
    <source>
        <dbReference type="SAM" id="MobiDB-lite"/>
    </source>
</evidence>
<sequence>MPIAIYVQSAVFPKAIPRNRNESGTGSFGERRLTQRSSGPLALSTVALRRVEKATSRRKECWCEKCALLSRLMN</sequence>
<dbReference type="WBParaSite" id="L893_g6924.t1">
    <property type="protein sequence ID" value="L893_g6924.t1"/>
    <property type="gene ID" value="L893_g6924"/>
</dbReference>
<dbReference type="AlphaFoldDB" id="A0A1I8AKM1"/>